<organism evidence="15 16">
    <name type="scientific">Roseovarius azorensis</name>
    <dbReference type="NCBI Taxonomy" id="1287727"/>
    <lineage>
        <taxon>Bacteria</taxon>
        <taxon>Pseudomonadati</taxon>
        <taxon>Pseudomonadota</taxon>
        <taxon>Alphaproteobacteria</taxon>
        <taxon>Rhodobacterales</taxon>
        <taxon>Roseobacteraceae</taxon>
        <taxon>Roseovarius</taxon>
    </lineage>
</organism>
<dbReference type="GO" id="GO:0016301">
    <property type="term" value="F:kinase activity"/>
    <property type="evidence" value="ECO:0007669"/>
    <property type="project" value="UniProtKB-KW"/>
</dbReference>
<accession>A0A1H7X3W4</accession>
<evidence type="ECO:0000256" key="2">
    <source>
        <dbReference type="ARBA" id="ARBA00022679"/>
    </source>
</evidence>
<comment type="function">
    <text evidence="9">Catalyzes the ATP-dependent phosphorylation of 3-oxo-tetronate to 3-oxo-tetronate 4-phosphate.</text>
</comment>
<evidence type="ECO:0000256" key="12">
    <source>
        <dbReference type="ARBA" id="ARBA00041377"/>
    </source>
</evidence>
<sequence>MGCVLGAIADDFTGATDLASLLARSGMPVSLRIGVPKTPPDDAAPLDVVALKIRTSPVDEARAQSLAALGWLRTAGATRFFWKYCSTFDSTPEGNIGPVAEALMTALGADQTVYCPAFPENGRTVFMGNLFVGRLPLAESPMKDHPLTPMKDSNLMRLLASQVKGRTGLVDRLTVASGAEALHSELQQLKDAGVSHVVVDAVSNDDLLIIAEACRDHVLLTGGSALAMPLPALYHADGLLPQTVMAQRARPTLAPQAIVLSGSCSDMTNRQVAAYIAAGRPAYRLDPLTLVRNGPGAALDWIAAQDLAKAPLIYATADPETVRRTQADLGPVVAGEIVEKALAACATAARDKGAGRFVVAGGETSGAVTQALDVDRLDIGPEIAPGVPWCFCHTGERPAALALKSGNFGTEGFFADALARLEEA</sequence>
<feature type="domain" description="Four-carbon acid sugar kinase N-terminal" evidence="13">
    <location>
        <begin position="5"/>
        <end position="229"/>
    </location>
</feature>
<dbReference type="AlphaFoldDB" id="A0A1H7X3W4"/>
<gene>
    <name evidence="15" type="ORF">SAMN05443999_11838</name>
</gene>
<keyword evidence="6" id="KW-0119">Carbohydrate metabolism</keyword>
<comment type="catalytic activity">
    <reaction evidence="8">
        <text>3-dehydro-D-erythronate + ATP = 3-dehydro-4-O-phospho-D-erythronate + ADP + H(+)</text>
        <dbReference type="Rhea" id="RHEA:52556"/>
        <dbReference type="ChEBI" id="CHEBI:15378"/>
        <dbReference type="ChEBI" id="CHEBI:30616"/>
        <dbReference type="ChEBI" id="CHEBI:57958"/>
        <dbReference type="ChEBI" id="CHEBI:136593"/>
        <dbReference type="ChEBI" id="CHEBI:456216"/>
        <dbReference type="EC" id="2.7.1.217"/>
    </reaction>
</comment>
<evidence type="ECO:0000256" key="5">
    <source>
        <dbReference type="ARBA" id="ARBA00022840"/>
    </source>
</evidence>
<keyword evidence="2" id="KW-0808">Transferase</keyword>
<dbReference type="SUPFAM" id="SSF142764">
    <property type="entry name" value="YgbK-like"/>
    <property type="match status" value="1"/>
</dbReference>
<dbReference type="RefSeq" id="WP_093039200.1">
    <property type="nucleotide sequence ID" value="NZ_FOAG01000018.1"/>
</dbReference>
<evidence type="ECO:0000313" key="16">
    <source>
        <dbReference type="Proteomes" id="UP000199582"/>
    </source>
</evidence>
<keyword evidence="5" id="KW-0067">ATP-binding</keyword>
<dbReference type="NCBIfam" id="NF043035">
    <property type="entry name" value="OxoTetrKin"/>
    <property type="match status" value="1"/>
</dbReference>
<evidence type="ECO:0000259" key="13">
    <source>
        <dbReference type="Pfam" id="PF07005"/>
    </source>
</evidence>
<dbReference type="InterPro" id="IPR042213">
    <property type="entry name" value="NBD_C_sf"/>
</dbReference>
<evidence type="ECO:0000313" key="15">
    <source>
        <dbReference type="EMBL" id="SEM28274.1"/>
    </source>
</evidence>
<evidence type="ECO:0000256" key="10">
    <source>
        <dbReference type="ARBA" id="ARBA00039095"/>
    </source>
</evidence>
<dbReference type="Gene3D" id="3.40.50.10840">
    <property type="entry name" value="Putative sugar-binding, N-terminal domain"/>
    <property type="match status" value="1"/>
</dbReference>
<evidence type="ECO:0000256" key="6">
    <source>
        <dbReference type="ARBA" id="ARBA00023277"/>
    </source>
</evidence>
<keyword evidence="4" id="KW-0418">Kinase</keyword>
<dbReference type="Gene3D" id="3.40.980.20">
    <property type="entry name" value="Four-carbon acid sugar kinase, nucleotide binding domain"/>
    <property type="match status" value="1"/>
</dbReference>
<evidence type="ECO:0000259" key="14">
    <source>
        <dbReference type="Pfam" id="PF17042"/>
    </source>
</evidence>
<dbReference type="InterPro" id="IPR050007">
    <property type="entry name" value="OtnK"/>
</dbReference>
<evidence type="ECO:0000256" key="3">
    <source>
        <dbReference type="ARBA" id="ARBA00022741"/>
    </source>
</evidence>
<protein>
    <recommendedName>
        <fullName evidence="11">3-oxo-tetronate kinase</fullName>
        <ecNumber evidence="10">2.7.1.217</ecNumber>
    </recommendedName>
    <alternativeName>
        <fullName evidence="12">3-dehydrotetronate 4-kinase</fullName>
    </alternativeName>
</protein>
<dbReference type="Pfam" id="PF07005">
    <property type="entry name" value="SBD_N"/>
    <property type="match status" value="1"/>
</dbReference>
<dbReference type="EC" id="2.7.1.217" evidence="10"/>
<evidence type="ECO:0000256" key="11">
    <source>
        <dbReference type="ARBA" id="ARBA00039461"/>
    </source>
</evidence>
<name>A0A1H7X3W4_9RHOB</name>
<proteinExistence type="inferred from homology"/>
<keyword evidence="3" id="KW-0547">Nucleotide-binding</keyword>
<dbReference type="Proteomes" id="UP000199582">
    <property type="component" value="Unassembled WGS sequence"/>
</dbReference>
<dbReference type="GO" id="GO:0005524">
    <property type="term" value="F:ATP binding"/>
    <property type="evidence" value="ECO:0007669"/>
    <property type="project" value="UniProtKB-KW"/>
</dbReference>
<reference evidence="15 16" key="1">
    <citation type="submission" date="2016-10" db="EMBL/GenBank/DDBJ databases">
        <authorList>
            <person name="de Groot N.N."/>
        </authorList>
    </citation>
    <scope>NUCLEOTIDE SEQUENCE [LARGE SCALE GENOMIC DNA]</scope>
    <source>
        <strain evidence="15 16">DSM 100674</strain>
    </source>
</reference>
<dbReference type="InterPro" id="IPR037051">
    <property type="entry name" value="4-carb_acid_sugar_kinase_N_sf"/>
</dbReference>
<evidence type="ECO:0000256" key="8">
    <source>
        <dbReference type="ARBA" id="ARBA00036346"/>
    </source>
</evidence>
<keyword evidence="16" id="KW-1185">Reference proteome</keyword>
<dbReference type="Pfam" id="PF17042">
    <property type="entry name" value="NBD_C"/>
    <property type="match status" value="1"/>
</dbReference>
<comment type="catalytic activity">
    <reaction evidence="7">
        <text>3-dehydro-L-erythronate + ATP = 3-dehydro-4-O-phospho-L-erythronate + ADP + H(+)</text>
        <dbReference type="Rhea" id="RHEA:52552"/>
        <dbReference type="ChEBI" id="CHEBI:15378"/>
        <dbReference type="ChEBI" id="CHEBI:30616"/>
        <dbReference type="ChEBI" id="CHEBI:136592"/>
        <dbReference type="ChEBI" id="CHEBI:136670"/>
        <dbReference type="ChEBI" id="CHEBI:456216"/>
        <dbReference type="EC" id="2.7.1.217"/>
    </reaction>
</comment>
<evidence type="ECO:0000256" key="9">
    <source>
        <dbReference type="ARBA" id="ARBA00037335"/>
    </source>
</evidence>
<dbReference type="InterPro" id="IPR031475">
    <property type="entry name" value="NBD_C"/>
</dbReference>
<feature type="domain" description="Four-carbon acid sugar kinase nucleotide binding" evidence="14">
    <location>
        <begin position="259"/>
        <end position="414"/>
    </location>
</feature>
<evidence type="ECO:0000256" key="1">
    <source>
        <dbReference type="ARBA" id="ARBA00005715"/>
    </source>
</evidence>
<dbReference type="EMBL" id="FOAG01000018">
    <property type="protein sequence ID" value="SEM28274.1"/>
    <property type="molecule type" value="Genomic_DNA"/>
</dbReference>
<dbReference type="OrthoDB" id="191465at2"/>
<evidence type="ECO:0000256" key="7">
    <source>
        <dbReference type="ARBA" id="ARBA00035898"/>
    </source>
</evidence>
<evidence type="ECO:0000256" key="4">
    <source>
        <dbReference type="ARBA" id="ARBA00022777"/>
    </source>
</evidence>
<dbReference type="STRING" id="1287727.SAMN05443999_11838"/>
<comment type="similarity">
    <text evidence="1">Belongs to the four-carbon acid sugar kinase family.</text>
</comment>
<dbReference type="InterPro" id="IPR010737">
    <property type="entry name" value="4-carb_acid_sugar_kinase_N"/>
</dbReference>